<dbReference type="AlphaFoldDB" id="A0A917PVT5"/>
<accession>A0A917PVT5</accession>
<sequence>MTSNHVLLNRVFNHRTFHGLINGKTNKVFTACLQRYVNKSRPAKNIELISNLYRYLAKHYRNEYFYKNTLLNKLLLGRHNMNTTTALAELPINTSKADFVLINGYATVYEIKTDLDSFDRLETQLNDYYHAFNKVFVVTSESNVDRLTNILKDTSTGICVLTSRNTISERKPAITDNRFLHHASMFKVLRKYEYESILHSHYGYLPTTTQVKYYKECFNLFEQININIAYCYMLNELKKRNIKEKEQFRNVPYELKYLAYFSGFKASDYGKLHDFLNKTRGIC</sequence>
<dbReference type="EMBL" id="BMNQ01000017">
    <property type="protein sequence ID" value="GGJ94029.1"/>
    <property type="molecule type" value="Genomic_DNA"/>
</dbReference>
<organism evidence="1 2">
    <name type="scientific">Lentibacillus kapialis</name>
    <dbReference type="NCBI Taxonomy" id="340214"/>
    <lineage>
        <taxon>Bacteria</taxon>
        <taxon>Bacillati</taxon>
        <taxon>Bacillota</taxon>
        <taxon>Bacilli</taxon>
        <taxon>Bacillales</taxon>
        <taxon>Bacillaceae</taxon>
        <taxon>Lentibacillus</taxon>
    </lineage>
</organism>
<dbReference type="NCBIfam" id="NF033832">
    <property type="entry name" value="sce7726_fam"/>
    <property type="match status" value="1"/>
</dbReference>
<evidence type="ECO:0000313" key="1">
    <source>
        <dbReference type="EMBL" id="GGJ94029.1"/>
    </source>
</evidence>
<reference evidence="1" key="2">
    <citation type="submission" date="2020-09" db="EMBL/GenBank/DDBJ databases">
        <authorList>
            <person name="Sun Q."/>
            <person name="Ohkuma M."/>
        </authorList>
    </citation>
    <scope>NUCLEOTIDE SEQUENCE</scope>
    <source>
        <strain evidence="1">JCM 12580</strain>
    </source>
</reference>
<dbReference type="InterPro" id="IPR047729">
    <property type="entry name" value="Sce7726-like"/>
</dbReference>
<comment type="caution">
    <text evidence="1">The sequence shown here is derived from an EMBL/GenBank/DDBJ whole genome shotgun (WGS) entry which is preliminary data.</text>
</comment>
<keyword evidence="2" id="KW-1185">Reference proteome</keyword>
<dbReference type="RefSeq" id="WP_188632548.1">
    <property type="nucleotide sequence ID" value="NZ_BMNQ01000017.1"/>
</dbReference>
<evidence type="ECO:0008006" key="3">
    <source>
        <dbReference type="Google" id="ProtNLM"/>
    </source>
</evidence>
<protein>
    <recommendedName>
        <fullName evidence="3">Sce7726 family protein</fullName>
    </recommendedName>
</protein>
<name>A0A917PVT5_9BACI</name>
<gene>
    <name evidence="1" type="ORF">GCM10007063_15710</name>
</gene>
<evidence type="ECO:0000313" key="2">
    <source>
        <dbReference type="Proteomes" id="UP000658382"/>
    </source>
</evidence>
<proteinExistence type="predicted"/>
<reference evidence="1" key="1">
    <citation type="journal article" date="2014" name="Int. J. Syst. Evol. Microbiol.">
        <title>Complete genome sequence of Corynebacterium casei LMG S-19264T (=DSM 44701T), isolated from a smear-ripened cheese.</title>
        <authorList>
            <consortium name="US DOE Joint Genome Institute (JGI-PGF)"/>
            <person name="Walter F."/>
            <person name="Albersmeier A."/>
            <person name="Kalinowski J."/>
            <person name="Ruckert C."/>
        </authorList>
    </citation>
    <scope>NUCLEOTIDE SEQUENCE</scope>
    <source>
        <strain evidence="1">JCM 12580</strain>
    </source>
</reference>
<dbReference type="Proteomes" id="UP000658382">
    <property type="component" value="Unassembled WGS sequence"/>
</dbReference>